<dbReference type="InterPro" id="IPR002878">
    <property type="entry name" value="ChsH2_C"/>
</dbReference>
<gene>
    <name evidence="3" type="ORF">CBA19CS42_10635</name>
</gene>
<evidence type="ECO:0000313" key="3">
    <source>
        <dbReference type="EMBL" id="GJH24965.1"/>
    </source>
</evidence>
<dbReference type="Proteomes" id="UP001055111">
    <property type="component" value="Unassembled WGS sequence"/>
</dbReference>
<feature type="domain" description="ChsH2 rubredoxin-like zinc ribbon" evidence="2">
    <location>
        <begin position="23"/>
        <end position="58"/>
    </location>
</feature>
<dbReference type="EMBL" id="BPUS01000003">
    <property type="protein sequence ID" value="GJH24965.1"/>
    <property type="molecule type" value="Genomic_DNA"/>
</dbReference>
<evidence type="ECO:0000259" key="2">
    <source>
        <dbReference type="Pfam" id="PF12172"/>
    </source>
</evidence>
<dbReference type="SUPFAM" id="SSF50249">
    <property type="entry name" value="Nucleic acid-binding proteins"/>
    <property type="match status" value="1"/>
</dbReference>
<organism evidence="3 4">
    <name type="scientific">Caballeronia novacaledonica</name>
    <dbReference type="NCBI Taxonomy" id="1544861"/>
    <lineage>
        <taxon>Bacteria</taxon>
        <taxon>Pseudomonadati</taxon>
        <taxon>Pseudomonadota</taxon>
        <taxon>Betaproteobacteria</taxon>
        <taxon>Burkholderiales</taxon>
        <taxon>Burkholderiaceae</taxon>
        <taxon>Caballeronia</taxon>
    </lineage>
</organism>
<dbReference type="Gene3D" id="6.10.30.10">
    <property type="match status" value="1"/>
</dbReference>
<dbReference type="PANTHER" id="PTHR34075">
    <property type="entry name" value="BLR3430 PROTEIN"/>
    <property type="match status" value="1"/>
</dbReference>
<dbReference type="PANTHER" id="PTHR34075:SF5">
    <property type="entry name" value="BLR3430 PROTEIN"/>
    <property type="match status" value="1"/>
</dbReference>
<sequence>MTEAISAQGWPQPYRLPDAEPYWAALSGNELTFQRCAGCAQAVWPAHSYCPHCGSQSLGWERSQGRGEVWSHSTIMRGPTPVWASITPYTVGFIKMDEDYYLFSQIDAEPDAVRIGERVTMRIVERGAQKMPVFVLSDR</sequence>
<reference evidence="3" key="1">
    <citation type="submission" date="2022-09" db="EMBL/GenBank/DDBJ databases">
        <title>Isolation and characterization of 3-chlorobenzoate degrading bacteria from soils in Shizuoka.</title>
        <authorList>
            <person name="Ifat A."/>
            <person name="Ogawa N."/>
            <person name="Kimbara K."/>
            <person name="Moriuchi R."/>
            <person name="Dohra H."/>
            <person name="Shintani M."/>
        </authorList>
    </citation>
    <scope>NUCLEOTIDE SEQUENCE</scope>
    <source>
        <strain evidence="3">19CS4-2</strain>
    </source>
</reference>
<evidence type="ECO:0000313" key="4">
    <source>
        <dbReference type="Proteomes" id="UP001055111"/>
    </source>
</evidence>
<dbReference type="Pfam" id="PF01796">
    <property type="entry name" value="OB_ChsH2_C"/>
    <property type="match status" value="1"/>
</dbReference>
<dbReference type="InterPro" id="IPR022002">
    <property type="entry name" value="ChsH2_Znr"/>
</dbReference>
<protein>
    <submittedName>
        <fullName evidence="3">OB-fold domain-containing protein</fullName>
    </submittedName>
</protein>
<dbReference type="InterPro" id="IPR012340">
    <property type="entry name" value="NA-bd_OB-fold"/>
</dbReference>
<name>A0AA37IET7_9BURK</name>
<dbReference type="RefSeq" id="WP_238211495.1">
    <property type="nucleotide sequence ID" value="NZ_BPUS01000003.1"/>
</dbReference>
<dbReference type="Pfam" id="PF12172">
    <property type="entry name" value="zf-ChsH2"/>
    <property type="match status" value="1"/>
</dbReference>
<comment type="caution">
    <text evidence="3">The sequence shown here is derived from an EMBL/GenBank/DDBJ whole genome shotgun (WGS) entry which is preliminary data.</text>
</comment>
<accession>A0AA37IET7</accession>
<evidence type="ECO:0000259" key="1">
    <source>
        <dbReference type="Pfam" id="PF01796"/>
    </source>
</evidence>
<proteinExistence type="predicted"/>
<dbReference type="InterPro" id="IPR052513">
    <property type="entry name" value="Thioester_dehydratase-like"/>
</dbReference>
<dbReference type="AlphaFoldDB" id="A0AA37IET7"/>
<feature type="domain" description="ChsH2 C-terminal OB-fold" evidence="1">
    <location>
        <begin position="60"/>
        <end position="123"/>
    </location>
</feature>